<proteinExistence type="predicted"/>
<organism evidence="2 3">
    <name type="scientific">Aphanomyces stellatus</name>
    <dbReference type="NCBI Taxonomy" id="120398"/>
    <lineage>
        <taxon>Eukaryota</taxon>
        <taxon>Sar</taxon>
        <taxon>Stramenopiles</taxon>
        <taxon>Oomycota</taxon>
        <taxon>Saprolegniomycetes</taxon>
        <taxon>Saprolegniales</taxon>
        <taxon>Verrucalvaceae</taxon>
        <taxon>Aphanomyces</taxon>
    </lineage>
</organism>
<dbReference type="AlphaFoldDB" id="A0A485LJ12"/>
<dbReference type="OrthoDB" id="49680at2759"/>
<evidence type="ECO:0000313" key="3">
    <source>
        <dbReference type="Proteomes" id="UP000332933"/>
    </source>
</evidence>
<gene>
    <name evidence="2" type="primary">Aste57867_21988</name>
    <name evidence="1" type="ORF">As57867_021919</name>
    <name evidence="2" type="ORF">ASTE57867_21988</name>
</gene>
<dbReference type="EMBL" id="VJMH01007013">
    <property type="protein sequence ID" value="KAF0686202.1"/>
    <property type="molecule type" value="Genomic_DNA"/>
</dbReference>
<evidence type="ECO:0000313" key="2">
    <source>
        <dbReference type="EMBL" id="VFT98656.1"/>
    </source>
</evidence>
<accession>A0A485LJ12</accession>
<dbReference type="Gene3D" id="3.40.30.10">
    <property type="entry name" value="Glutaredoxin"/>
    <property type="match status" value="1"/>
</dbReference>
<reference evidence="1" key="2">
    <citation type="submission" date="2019-06" db="EMBL/GenBank/DDBJ databases">
        <title>Genomics analysis of Aphanomyces spp. identifies a new class of oomycete effector associated with host adaptation.</title>
        <authorList>
            <person name="Gaulin E."/>
        </authorList>
    </citation>
    <scope>NUCLEOTIDE SEQUENCE</scope>
    <source>
        <strain evidence="1">CBS 578.67</strain>
    </source>
</reference>
<keyword evidence="3" id="KW-1185">Reference proteome</keyword>
<reference evidence="2 3" key="1">
    <citation type="submission" date="2019-03" db="EMBL/GenBank/DDBJ databases">
        <authorList>
            <person name="Gaulin E."/>
            <person name="Dumas B."/>
        </authorList>
    </citation>
    <scope>NUCLEOTIDE SEQUENCE [LARGE SCALE GENOMIC DNA]</scope>
    <source>
        <strain evidence="2">CBS 568.67</strain>
    </source>
</reference>
<dbReference type="EMBL" id="CAADRA010007039">
    <property type="protein sequence ID" value="VFT98656.1"/>
    <property type="molecule type" value="Genomic_DNA"/>
</dbReference>
<evidence type="ECO:0000313" key="1">
    <source>
        <dbReference type="EMBL" id="KAF0686202.1"/>
    </source>
</evidence>
<dbReference type="Proteomes" id="UP000332933">
    <property type="component" value="Unassembled WGS sequence"/>
</dbReference>
<sequence>MKKCIVLVSLQSFSAENKINTTSLNAILNAKKIKREEVDGSAEENTQRRNDLFAISGVRGTYPQVFFVEEGEEKPHFVGLFETIQDMNEMNDLPAEFVQQNNIKTFDAVFGGRTEHLHAWSMNTGMVDIWSCV</sequence>
<name>A0A485LJ12_9STRA</name>
<protein>
    <submittedName>
        <fullName evidence="2">Aste57867_21988 protein</fullName>
    </submittedName>
</protein>